<dbReference type="Proteomes" id="UP001152795">
    <property type="component" value="Unassembled WGS sequence"/>
</dbReference>
<comment type="caution">
    <text evidence="4">The sequence shown here is derived from an EMBL/GenBank/DDBJ whole genome shotgun (WGS) entry which is preliminary data.</text>
</comment>
<keyword evidence="5" id="KW-1185">Reference proteome</keyword>
<dbReference type="InterPro" id="IPR048365">
    <property type="entry name" value="TNP-like_RNaseH_N"/>
</dbReference>
<organism evidence="4 5">
    <name type="scientific">Paramuricea clavata</name>
    <name type="common">Red gorgonian</name>
    <name type="synonym">Violescent sea-whip</name>
    <dbReference type="NCBI Taxonomy" id="317549"/>
    <lineage>
        <taxon>Eukaryota</taxon>
        <taxon>Metazoa</taxon>
        <taxon>Cnidaria</taxon>
        <taxon>Anthozoa</taxon>
        <taxon>Octocorallia</taxon>
        <taxon>Malacalcyonacea</taxon>
        <taxon>Plexauridae</taxon>
        <taxon>Paramuricea</taxon>
    </lineage>
</organism>
<dbReference type="Pfam" id="PF12017">
    <property type="entry name" value="Tnp_P_element"/>
    <property type="match status" value="1"/>
</dbReference>
<sequence>MKDKHALEQWEHFVQEANRPNILKEPWRATSTSRLCSDHFQVTDYITPPSVNGSCRLKKYVIPSKSHDTATMLFTIPNKTRCRLDLSNKRPIPTTDLENLSPPEKIAKTASTEEKRDELQTKLRQKIRNLQQQLRRSKQKVKTMNEAIKVLEERSLITSKEAESLQSTFENKHLQFLYNFKNLKASPSGRRYSDEIKEFAVTLYFYSPKAYKYVRSIIPLPNQSLIRKWSTSFKCDPGFIEEAFTSLSDLISGSPINKDCCLVIDAMSIRKQTLWDAEKDRYSGFVDLGDEIHNDKSATLASEALVFLLVGTRSHWKCPIGYFLGDKISAKDQAKLVSKSLEMAAKAGLKVWSVTADGTAVNLRTFEILGCSFNGSYDEMTTSIIHPTTGEDVFIILDPCHMLKLARNALAHLGTIVDGEGNVIRWHHIEELQKLQEVEGLNLGNKLSPNHLKFQKHKMNVRLAAQTLSSSVANAVEFLDKSMKLSSFHDSHGTVIFIRTIDRLFDMLNSRNPIAKGFKTPLHPKAKDTWEEILMSTADYLLSLKTSAPTGQLLSTSQRKTFVIG</sequence>
<dbReference type="Pfam" id="PF21788">
    <property type="entry name" value="TNP-like_GBD"/>
    <property type="match status" value="1"/>
</dbReference>
<feature type="domain" description="Transposable element P transposase-like RNase H" evidence="2">
    <location>
        <begin position="235"/>
        <end position="370"/>
    </location>
</feature>
<dbReference type="InterPro" id="IPR021896">
    <property type="entry name" value="THAP9-like_HTH"/>
</dbReference>
<dbReference type="InterPro" id="IPR048366">
    <property type="entry name" value="TNP-like_GBD"/>
</dbReference>
<accession>A0A7D9M0I4</accession>
<proteinExistence type="predicted"/>
<feature type="domain" description="Transposable element P transposase-like GTP-binding insertion" evidence="3">
    <location>
        <begin position="400"/>
        <end position="521"/>
    </location>
</feature>
<evidence type="ECO:0000259" key="3">
    <source>
        <dbReference type="Pfam" id="PF21788"/>
    </source>
</evidence>
<protein>
    <submittedName>
        <fullName evidence="4">THAP domain-containing 9, partial</fullName>
    </submittedName>
</protein>
<dbReference type="OrthoDB" id="7312725at2759"/>
<dbReference type="EMBL" id="CACRXK020028189">
    <property type="protein sequence ID" value="CAB4041361.1"/>
    <property type="molecule type" value="Genomic_DNA"/>
</dbReference>
<evidence type="ECO:0000259" key="1">
    <source>
        <dbReference type="Pfam" id="PF12017"/>
    </source>
</evidence>
<evidence type="ECO:0000259" key="2">
    <source>
        <dbReference type="Pfam" id="PF21787"/>
    </source>
</evidence>
<evidence type="ECO:0000313" key="5">
    <source>
        <dbReference type="Proteomes" id="UP001152795"/>
    </source>
</evidence>
<gene>
    <name evidence="4" type="ORF">PACLA_8A035859</name>
</gene>
<feature type="non-terminal residue" evidence="4">
    <location>
        <position position="565"/>
    </location>
</feature>
<dbReference type="PANTHER" id="PTHR47577:SF2">
    <property type="entry name" value="THAP DOMAIN CONTAINING 9"/>
    <property type="match status" value="1"/>
</dbReference>
<reference evidence="4" key="1">
    <citation type="submission" date="2020-04" db="EMBL/GenBank/DDBJ databases">
        <authorList>
            <person name="Alioto T."/>
            <person name="Alioto T."/>
            <person name="Gomez Garrido J."/>
        </authorList>
    </citation>
    <scope>NUCLEOTIDE SEQUENCE</scope>
    <source>
        <strain evidence="4">A484AB</strain>
    </source>
</reference>
<dbReference type="AlphaFoldDB" id="A0A7D9M0I4"/>
<dbReference type="Pfam" id="PF21787">
    <property type="entry name" value="TNP-like_RNaseH_N"/>
    <property type="match status" value="1"/>
</dbReference>
<dbReference type="PANTHER" id="PTHR47577">
    <property type="entry name" value="THAP DOMAIN-CONTAINING PROTEIN 6"/>
    <property type="match status" value="1"/>
</dbReference>
<feature type="domain" description="THAP9-like helix-turn-helix" evidence="1">
    <location>
        <begin position="151"/>
        <end position="229"/>
    </location>
</feature>
<evidence type="ECO:0000313" key="4">
    <source>
        <dbReference type="EMBL" id="CAB4041361.1"/>
    </source>
</evidence>
<name>A0A7D9M0I4_PARCT</name>